<accession>A0A812NZZ8</accession>
<evidence type="ECO:0000259" key="10">
    <source>
        <dbReference type="PROSITE" id="PS50222"/>
    </source>
</evidence>
<dbReference type="PROSITE" id="PS00411">
    <property type="entry name" value="KINESIN_MOTOR_1"/>
    <property type="match status" value="1"/>
</dbReference>
<dbReference type="CDD" id="cd00106">
    <property type="entry name" value="KISc"/>
    <property type="match status" value="1"/>
</dbReference>
<keyword evidence="4" id="KW-0175">Coiled coil</keyword>
<dbReference type="InterPro" id="IPR011992">
    <property type="entry name" value="EF-hand-dom_pair"/>
</dbReference>
<dbReference type="Proteomes" id="UP000649617">
    <property type="component" value="Unassembled WGS sequence"/>
</dbReference>
<dbReference type="PROSITE" id="PS00018">
    <property type="entry name" value="EF_HAND_1"/>
    <property type="match status" value="1"/>
</dbReference>
<proteinExistence type="inferred from homology"/>
<dbReference type="SUPFAM" id="SSF52540">
    <property type="entry name" value="P-loop containing nucleoside triphosphate hydrolases"/>
    <property type="match status" value="1"/>
</dbReference>
<dbReference type="PROSITE" id="PS50067">
    <property type="entry name" value="KINESIN_MOTOR_2"/>
    <property type="match status" value="1"/>
</dbReference>
<dbReference type="SMART" id="SM00228">
    <property type="entry name" value="PDZ"/>
    <property type="match status" value="1"/>
</dbReference>
<dbReference type="GO" id="GO:0005524">
    <property type="term" value="F:ATP binding"/>
    <property type="evidence" value="ECO:0007669"/>
    <property type="project" value="UniProtKB-UniRule"/>
</dbReference>
<keyword evidence="5 6" id="KW-0505">Motor protein</keyword>
<reference evidence="11" key="1">
    <citation type="submission" date="2021-02" db="EMBL/GenBank/DDBJ databases">
        <authorList>
            <person name="Dougan E. K."/>
            <person name="Rhodes N."/>
            <person name="Thang M."/>
            <person name="Chan C."/>
        </authorList>
    </citation>
    <scope>NUCLEOTIDE SEQUENCE</scope>
</reference>
<dbReference type="SUPFAM" id="SSF47473">
    <property type="entry name" value="EF-hand"/>
    <property type="match status" value="1"/>
</dbReference>
<dbReference type="EMBL" id="CAJNIZ010012525">
    <property type="protein sequence ID" value="CAE7335038.1"/>
    <property type="molecule type" value="Genomic_DNA"/>
</dbReference>
<feature type="domain" description="EF-hand" evidence="10">
    <location>
        <begin position="69"/>
        <end position="104"/>
    </location>
</feature>
<gene>
    <name evidence="11" type="primary">KIF13B</name>
    <name evidence="11" type="ORF">SPIL2461_LOCUS7831</name>
</gene>
<feature type="region of interest" description="Disordered" evidence="7">
    <location>
        <begin position="1242"/>
        <end position="1271"/>
    </location>
</feature>
<dbReference type="GO" id="GO:0008017">
    <property type="term" value="F:microtubule binding"/>
    <property type="evidence" value="ECO:0007669"/>
    <property type="project" value="InterPro"/>
</dbReference>
<comment type="caution">
    <text evidence="11">The sequence shown here is derived from an EMBL/GenBank/DDBJ whole genome shotgun (WGS) entry which is preliminary data.</text>
</comment>
<evidence type="ECO:0000256" key="4">
    <source>
        <dbReference type="ARBA" id="ARBA00023054"/>
    </source>
</evidence>
<dbReference type="CDD" id="cd00051">
    <property type="entry name" value="EFh"/>
    <property type="match status" value="1"/>
</dbReference>
<evidence type="ECO:0000259" key="9">
    <source>
        <dbReference type="PROSITE" id="PS50106"/>
    </source>
</evidence>
<feature type="domain" description="Kinesin motor" evidence="8">
    <location>
        <begin position="195"/>
        <end position="532"/>
    </location>
</feature>
<dbReference type="GO" id="GO:0005509">
    <property type="term" value="F:calcium ion binding"/>
    <property type="evidence" value="ECO:0007669"/>
    <property type="project" value="InterPro"/>
</dbReference>
<dbReference type="InterPro" id="IPR019821">
    <property type="entry name" value="Kinesin_motor_CS"/>
</dbReference>
<name>A0A812NZZ8_SYMPI</name>
<organism evidence="11 12">
    <name type="scientific">Symbiodinium pilosum</name>
    <name type="common">Dinoflagellate</name>
    <dbReference type="NCBI Taxonomy" id="2952"/>
    <lineage>
        <taxon>Eukaryota</taxon>
        <taxon>Sar</taxon>
        <taxon>Alveolata</taxon>
        <taxon>Dinophyceae</taxon>
        <taxon>Suessiales</taxon>
        <taxon>Symbiodiniaceae</taxon>
        <taxon>Symbiodinium</taxon>
    </lineage>
</organism>
<dbReference type="GO" id="GO:0003777">
    <property type="term" value="F:microtubule motor activity"/>
    <property type="evidence" value="ECO:0007669"/>
    <property type="project" value="InterPro"/>
</dbReference>
<feature type="region of interest" description="Disordered" evidence="7">
    <location>
        <begin position="673"/>
        <end position="713"/>
    </location>
</feature>
<evidence type="ECO:0000256" key="5">
    <source>
        <dbReference type="ARBA" id="ARBA00023175"/>
    </source>
</evidence>
<keyword evidence="12" id="KW-1185">Reference proteome</keyword>
<dbReference type="InterPro" id="IPR001752">
    <property type="entry name" value="Kinesin_motor_dom"/>
</dbReference>
<evidence type="ECO:0000256" key="6">
    <source>
        <dbReference type="PROSITE-ProRule" id="PRU00283"/>
    </source>
</evidence>
<feature type="binding site" evidence="6">
    <location>
        <begin position="281"/>
        <end position="288"/>
    </location>
    <ligand>
        <name>ATP</name>
        <dbReference type="ChEBI" id="CHEBI:30616"/>
    </ligand>
</feature>
<keyword evidence="1 6" id="KW-0547">Nucleotide-binding</keyword>
<evidence type="ECO:0000313" key="12">
    <source>
        <dbReference type="Proteomes" id="UP000649617"/>
    </source>
</evidence>
<dbReference type="InterPro" id="IPR008984">
    <property type="entry name" value="SMAD_FHA_dom_sf"/>
</dbReference>
<evidence type="ECO:0000256" key="1">
    <source>
        <dbReference type="ARBA" id="ARBA00022741"/>
    </source>
</evidence>
<dbReference type="SMART" id="SM00054">
    <property type="entry name" value="EFh"/>
    <property type="match status" value="2"/>
</dbReference>
<dbReference type="InterPro" id="IPR027640">
    <property type="entry name" value="Kinesin-like_fam"/>
</dbReference>
<dbReference type="GO" id="GO:0007018">
    <property type="term" value="P:microtubule-based movement"/>
    <property type="evidence" value="ECO:0007669"/>
    <property type="project" value="InterPro"/>
</dbReference>
<dbReference type="Gene3D" id="3.40.850.10">
    <property type="entry name" value="Kinesin motor domain"/>
    <property type="match status" value="1"/>
</dbReference>
<dbReference type="PRINTS" id="PR00380">
    <property type="entry name" value="KINESINHEAVY"/>
</dbReference>
<dbReference type="SMART" id="SM00129">
    <property type="entry name" value="KISc"/>
    <property type="match status" value="1"/>
</dbReference>
<dbReference type="Gene3D" id="2.30.42.60">
    <property type="match status" value="1"/>
</dbReference>
<feature type="compositionally biased region" description="Low complexity" evidence="7">
    <location>
        <begin position="1320"/>
        <end position="1329"/>
    </location>
</feature>
<keyword evidence="3 6" id="KW-0067">ATP-binding</keyword>
<dbReference type="Pfam" id="PF13202">
    <property type="entry name" value="EF-hand_5"/>
    <property type="match status" value="2"/>
</dbReference>
<dbReference type="InterPro" id="IPR036961">
    <property type="entry name" value="Kinesin_motor_dom_sf"/>
</dbReference>
<dbReference type="PANTHER" id="PTHR47968">
    <property type="entry name" value="CENTROMERE PROTEIN E"/>
    <property type="match status" value="1"/>
</dbReference>
<dbReference type="InterPro" id="IPR001478">
    <property type="entry name" value="PDZ"/>
</dbReference>
<dbReference type="InterPro" id="IPR018247">
    <property type="entry name" value="EF_Hand_1_Ca_BS"/>
</dbReference>
<keyword evidence="2" id="KW-0106">Calcium</keyword>
<dbReference type="PANTHER" id="PTHR47968:SF75">
    <property type="entry name" value="CENTROMERE-ASSOCIATED PROTEIN E"/>
    <property type="match status" value="1"/>
</dbReference>
<dbReference type="Gene3D" id="1.10.238.10">
    <property type="entry name" value="EF-hand"/>
    <property type="match status" value="1"/>
</dbReference>
<feature type="region of interest" description="Disordered" evidence="7">
    <location>
        <begin position="1307"/>
        <end position="1331"/>
    </location>
</feature>
<feature type="domain" description="PDZ" evidence="9">
    <location>
        <begin position="1338"/>
        <end position="1413"/>
    </location>
</feature>
<dbReference type="Gene3D" id="2.60.200.20">
    <property type="match status" value="1"/>
</dbReference>
<dbReference type="Pfam" id="PF00225">
    <property type="entry name" value="Kinesin"/>
    <property type="match status" value="1"/>
</dbReference>
<comment type="similarity">
    <text evidence="6">Belongs to the TRAFAC class myosin-kinesin ATPase superfamily. Kinesin family.</text>
</comment>
<dbReference type="SUPFAM" id="SSF50156">
    <property type="entry name" value="PDZ domain-like"/>
    <property type="match status" value="1"/>
</dbReference>
<dbReference type="SUPFAM" id="SSF49879">
    <property type="entry name" value="SMAD/FHA domain"/>
    <property type="match status" value="1"/>
</dbReference>
<evidence type="ECO:0000256" key="2">
    <source>
        <dbReference type="ARBA" id="ARBA00022837"/>
    </source>
</evidence>
<evidence type="ECO:0000259" key="8">
    <source>
        <dbReference type="PROSITE" id="PS50067"/>
    </source>
</evidence>
<protein>
    <submittedName>
        <fullName evidence="11">KIF13B protein</fullName>
    </submittedName>
</protein>
<evidence type="ECO:0000256" key="3">
    <source>
        <dbReference type="ARBA" id="ARBA00022840"/>
    </source>
</evidence>
<feature type="region of interest" description="Disordered" evidence="7">
    <location>
        <begin position="1416"/>
        <end position="1462"/>
    </location>
</feature>
<dbReference type="PROSITE" id="PS50106">
    <property type="entry name" value="PDZ"/>
    <property type="match status" value="1"/>
</dbReference>
<dbReference type="InterPro" id="IPR036034">
    <property type="entry name" value="PDZ_sf"/>
</dbReference>
<dbReference type="PROSITE" id="PS50222">
    <property type="entry name" value="EF_HAND_2"/>
    <property type="match status" value="1"/>
</dbReference>
<sequence>MILVIVFTPGIPRNNPCSSPLQDEGSHQHFRLRIFQVADVDGSGSLSKAEVGTYLCRKEVTEKLQSLKLFVPDWLEIFDAMDADGDGGLSWAELSTAMQRIWTQLAGNEPAKTVADEQADCIDLGAASFSSLCRVVMSALDAVACEIQARNNASARAKELGEGGLAEMVAEILYVPEVFKIDIDEQVDAINWFWTWWRRPRLAKFELSQLANVISKGVDRYGHDSDYVKPKQFTFDPLDSVFKSTDPTAQEGSQAAVFQELGIPILENALDAYNGCIMAYGQTGSGKSYSVLGDPASERDQGLLPRACECLFEMISRQKQSVEKEGTPLQTAVLASYLEIYQEKMYDLLVNTRTDLQVRLHPALGPHVPGLIQSPVSTSKEVRELLDFGAKNRAVGATSMNANSSRSHAVFTLDIRLSYSGPQARDLQSRIHFVDLAGSEKQKKTHASGERLQEGIAINQSLSALSRVIQALAGTAGSGILPVFRESKLTLLLKDALSGNSRTVLLACISPARANFEETISTLEFAARCKLIKTNAKKNEQDKRELIETLSKEKQEVQDRLEAERQQKLLLQQELEREVEESKKNQDLAQKMQEEKQRIEEQLRSLQNAEQQLQLVKREQDDKAQEWDRLQRLNEEKEAELQQRLQQIDASHAETAVMERQLRELRELQERESRARAEEMRTMQEREQRQQQELERMQQKKAEALSQAERERQEAVEELQAKLQAVQQREEEERQRVEAARTLEAELRQRIEEEMKRSQNREEDLKRELQGLQSLSDSWTLKNTDIEKTAQEHKIFRERLLKELGISGMEHDVEDAQKVPRLVNMNPDPSLEGCLIYYLPLGETRIGADREQCHVCLAGLDVADLVCEIVNDDHQKLEVLPLPDGLVRVNGCQVVEDAQMLESGDRLAIGRAHIFRVVIPENSSAETAEEEDFETAMKELQANSQVDPRWRRGVDDAVMIVKRDYGTKEANLLLESAKAASEVVAEANAILKVVPQDWRNGVSHYELAVLFQADGFPTVCVVARSEDDPLPVLEQGTWQERGFSAGIWEAGRFWEDRLPLMHEAAELLQRRPTRCPVGIESFLDTAVDTAKDPSSELDWELQAFSEVELDTFQELSNKYKELQLAKKKKEEEERKQDAGPGILDFFFGARKRGPEESKDSKELVPTAPARLFEWLSGQLRSEKEPETGAAAAEKFKANAVKKVREKREASEPLKCRRPSMAPRGTLVAEAVAGGGYLEVPKSMVKRSSSSSTSSNRRATVAAKDASPKGEAWPAAEDLLEKFTSSPKDDIRIDVARLEAPIRRASKSGIEVVHREPSPSSPASPAQSPAQEDERLTVEILVKELFNEDKLGVRLRMEGLVVSNFDVPEAADVGWHFGDEIVAVNGRSVSTREEFRTVLANARKQLPITFTVKRQRPSLGRARRTVAGARPHTESTSLGPRDRAAKRKARASTSVPYRVKDTE</sequence>
<evidence type="ECO:0000313" key="11">
    <source>
        <dbReference type="EMBL" id="CAE7335038.1"/>
    </source>
</evidence>
<dbReference type="InterPro" id="IPR002048">
    <property type="entry name" value="EF_hand_dom"/>
</dbReference>
<dbReference type="InterPro" id="IPR027417">
    <property type="entry name" value="P-loop_NTPase"/>
</dbReference>
<evidence type="ECO:0000256" key="7">
    <source>
        <dbReference type="SAM" id="MobiDB-lite"/>
    </source>
</evidence>
<dbReference type="OrthoDB" id="435923at2759"/>